<organism evidence="3 4">
    <name type="scientific">Pseudolysobacter antarcticus</name>
    <dbReference type="NCBI Taxonomy" id="2511995"/>
    <lineage>
        <taxon>Bacteria</taxon>
        <taxon>Pseudomonadati</taxon>
        <taxon>Pseudomonadota</taxon>
        <taxon>Gammaproteobacteria</taxon>
        <taxon>Lysobacterales</taxon>
        <taxon>Rhodanobacteraceae</taxon>
        <taxon>Pseudolysobacter</taxon>
    </lineage>
</organism>
<dbReference type="Proteomes" id="UP000291562">
    <property type="component" value="Chromosome"/>
</dbReference>
<feature type="compositionally biased region" description="Low complexity" evidence="1">
    <location>
        <begin position="28"/>
        <end position="52"/>
    </location>
</feature>
<dbReference type="EMBL" id="CP035704">
    <property type="protein sequence ID" value="QBB69182.1"/>
    <property type="molecule type" value="Genomic_DNA"/>
</dbReference>
<feature type="chain" id="PRO_5019220693" evidence="2">
    <location>
        <begin position="18"/>
        <end position="97"/>
    </location>
</feature>
<protein>
    <submittedName>
        <fullName evidence="3">Uncharacterized protein</fullName>
    </submittedName>
</protein>
<dbReference type="PROSITE" id="PS51257">
    <property type="entry name" value="PROKAR_LIPOPROTEIN"/>
    <property type="match status" value="1"/>
</dbReference>
<dbReference type="KEGG" id="xbc:ELE36_01645"/>
<sequence>MSRHRISLSLISFLAVAALGACSRHPPAETAATPTTPTTPTAPAARAPQAGEPGAAVNALLTDAQLKALQKSRAVEAQVLQQQHDVDKKIDAEAGKD</sequence>
<dbReference type="AlphaFoldDB" id="A0A411HFC5"/>
<accession>A0A411HFC5</accession>
<keyword evidence="4" id="KW-1185">Reference proteome</keyword>
<gene>
    <name evidence="3" type="ORF">ELE36_01645</name>
</gene>
<evidence type="ECO:0000313" key="4">
    <source>
        <dbReference type="Proteomes" id="UP000291562"/>
    </source>
</evidence>
<reference evidence="3 4" key="1">
    <citation type="submission" date="2019-01" db="EMBL/GenBank/DDBJ databases">
        <title>Pseudolysobacter antarctica gen. nov., sp. nov., isolated from Fildes Peninsula, Antarctica.</title>
        <authorList>
            <person name="Wei Z."/>
            <person name="Peng F."/>
        </authorList>
    </citation>
    <scope>NUCLEOTIDE SEQUENCE [LARGE SCALE GENOMIC DNA]</scope>
    <source>
        <strain evidence="3 4">AQ6-296</strain>
    </source>
</reference>
<evidence type="ECO:0000256" key="1">
    <source>
        <dbReference type="SAM" id="MobiDB-lite"/>
    </source>
</evidence>
<dbReference type="RefSeq" id="WP_129831438.1">
    <property type="nucleotide sequence ID" value="NZ_CP035704.1"/>
</dbReference>
<evidence type="ECO:0000256" key="2">
    <source>
        <dbReference type="SAM" id="SignalP"/>
    </source>
</evidence>
<evidence type="ECO:0000313" key="3">
    <source>
        <dbReference type="EMBL" id="QBB69182.1"/>
    </source>
</evidence>
<name>A0A411HFC5_9GAMM</name>
<feature type="region of interest" description="Disordered" evidence="1">
    <location>
        <begin position="25"/>
        <end position="52"/>
    </location>
</feature>
<feature type="signal peptide" evidence="2">
    <location>
        <begin position="1"/>
        <end position="17"/>
    </location>
</feature>
<keyword evidence="2" id="KW-0732">Signal</keyword>
<proteinExistence type="predicted"/>